<gene>
    <name evidence="3" type="ORF">RM844_06410</name>
</gene>
<dbReference type="Pfam" id="PF00480">
    <property type="entry name" value="ROK"/>
    <property type="match status" value="1"/>
</dbReference>
<evidence type="ECO:0000256" key="1">
    <source>
        <dbReference type="ARBA" id="ARBA00006479"/>
    </source>
</evidence>
<comment type="similarity">
    <text evidence="1">Belongs to the ROK (NagC/XylR) family.</text>
</comment>
<accession>A0ABU2JLR5</accession>
<dbReference type="InterPro" id="IPR036388">
    <property type="entry name" value="WH-like_DNA-bd_sf"/>
</dbReference>
<dbReference type="PANTHER" id="PTHR18964:SF149">
    <property type="entry name" value="BIFUNCTIONAL UDP-N-ACETYLGLUCOSAMINE 2-EPIMERASE_N-ACETYLMANNOSAMINE KINASE"/>
    <property type="match status" value="1"/>
</dbReference>
<dbReference type="RefSeq" id="WP_311665753.1">
    <property type="nucleotide sequence ID" value="NZ_JAVREO010000003.1"/>
</dbReference>
<dbReference type="Gene3D" id="3.30.420.40">
    <property type="match status" value="2"/>
</dbReference>
<dbReference type="PANTHER" id="PTHR18964">
    <property type="entry name" value="ROK (REPRESSOR, ORF, KINASE) FAMILY"/>
    <property type="match status" value="1"/>
</dbReference>
<feature type="domain" description="HTH iclR-type" evidence="2">
    <location>
        <begin position="19"/>
        <end position="61"/>
    </location>
</feature>
<sequence length="384" mass="38896">MGQLTGGDPSLLRRINQAAVLRALRAAGRGRSLTDLAGDTGLSRPTVEGVLDGLARTGLVAETTAGETAGARRAGRPARRFRFRAEAGRLLGIEVGCRRVSAVLADLAGQRLGEATRPVATRASAADRLAGVAGVAGDLLGEHGVAASGLRAVGVGTPGIVGQDGSVALCSALPGWTGLPLGERLGELFQAPVLVENDANAAVLGERWVGAAAGSDDVVMVLAGLSPGAGSLIGGRLHRGHGGAAGEIGALHLLGRQATPERLLATAGTPVDPLDERAVARVLAAARAGDPRAEEAVARFVERLTHDVAALVLALDPELVVVGGWAAGLDQLVAPLHRELDRYCLRTPRVVASALGAGAVTTGAVRLALDHLEARLFTVTDPAG</sequence>
<dbReference type="Pfam" id="PF09339">
    <property type="entry name" value="HTH_IclR"/>
    <property type="match status" value="1"/>
</dbReference>
<dbReference type="EMBL" id="JAVREO010000003">
    <property type="protein sequence ID" value="MDT0265922.1"/>
    <property type="molecule type" value="Genomic_DNA"/>
</dbReference>
<dbReference type="Proteomes" id="UP001183410">
    <property type="component" value="Unassembled WGS sequence"/>
</dbReference>
<organism evidence="3 4">
    <name type="scientific">Streptomyces chisholmiae</name>
    <dbReference type="NCBI Taxonomy" id="3075540"/>
    <lineage>
        <taxon>Bacteria</taxon>
        <taxon>Bacillati</taxon>
        <taxon>Actinomycetota</taxon>
        <taxon>Actinomycetes</taxon>
        <taxon>Kitasatosporales</taxon>
        <taxon>Streptomycetaceae</taxon>
        <taxon>Streptomyces</taxon>
    </lineage>
</organism>
<dbReference type="Gene3D" id="1.10.10.10">
    <property type="entry name" value="Winged helix-like DNA-binding domain superfamily/Winged helix DNA-binding domain"/>
    <property type="match status" value="1"/>
</dbReference>
<dbReference type="InterPro" id="IPR036390">
    <property type="entry name" value="WH_DNA-bd_sf"/>
</dbReference>
<protein>
    <submittedName>
        <fullName evidence="3">ROK family protein</fullName>
    </submittedName>
</protein>
<evidence type="ECO:0000313" key="4">
    <source>
        <dbReference type="Proteomes" id="UP001183410"/>
    </source>
</evidence>
<comment type="caution">
    <text evidence="3">The sequence shown here is derived from an EMBL/GenBank/DDBJ whole genome shotgun (WGS) entry which is preliminary data.</text>
</comment>
<dbReference type="InterPro" id="IPR005471">
    <property type="entry name" value="Tscrpt_reg_IclR_N"/>
</dbReference>
<dbReference type="SUPFAM" id="SSF46785">
    <property type="entry name" value="Winged helix' DNA-binding domain"/>
    <property type="match status" value="1"/>
</dbReference>
<keyword evidence="4" id="KW-1185">Reference proteome</keyword>
<evidence type="ECO:0000259" key="2">
    <source>
        <dbReference type="Pfam" id="PF09339"/>
    </source>
</evidence>
<name>A0ABU2JLR5_9ACTN</name>
<dbReference type="SUPFAM" id="SSF53067">
    <property type="entry name" value="Actin-like ATPase domain"/>
    <property type="match status" value="1"/>
</dbReference>
<evidence type="ECO:0000313" key="3">
    <source>
        <dbReference type="EMBL" id="MDT0265922.1"/>
    </source>
</evidence>
<dbReference type="InterPro" id="IPR043129">
    <property type="entry name" value="ATPase_NBD"/>
</dbReference>
<reference evidence="4" key="1">
    <citation type="submission" date="2023-07" db="EMBL/GenBank/DDBJ databases">
        <title>30 novel species of actinomycetes from the DSMZ collection.</title>
        <authorList>
            <person name="Nouioui I."/>
        </authorList>
    </citation>
    <scope>NUCLEOTIDE SEQUENCE [LARGE SCALE GENOMIC DNA]</scope>
    <source>
        <strain evidence="4">DSM 44915</strain>
    </source>
</reference>
<proteinExistence type="inferred from homology"/>
<dbReference type="InterPro" id="IPR000600">
    <property type="entry name" value="ROK"/>
</dbReference>